<feature type="region of interest" description="Disordered" evidence="2">
    <location>
        <begin position="517"/>
        <end position="546"/>
    </location>
</feature>
<feature type="compositionally biased region" description="Polar residues" evidence="2">
    <location>
        <begin position="339"/>
        <end position="361"/>
    </location>
</feature>
<dbReference type="EMBL" id="KZ269985">
    <property type="protein sequence ID" value="OZC10666.1"/>
    <property type="molecule type" value="Genomic_DNA"/>
</dbReference>
<evidence type="ECO:0000256" key="2">
    <source>
        <dbReference type="SAM" id="MobiDB-lite"/>
    </source>
</evidence>
<feature type="coiled-coil region" evidence="1">
    <location>
        <begin position="232"/>
        <end position="259"/>
    </location>
</feature>
<feature type="compositionally biased region" description="Basic and acidic residues" evidence="2">
    <location>
        <begin position="290"/>
        <end position="310"/>
    </location>
</feature>
<dbReference type="InterPro" id="IPR019002">
    <property type="entry name" value="Ribosome_biogenesis_Nop16"/>
</dbReference>
<evidence type="ECO:0000256" key="1">
    <source>
        <dbReference type="SAM" id="Coils"/>
    </source>
</evidence>
<feature type="region of interest" description="Disordered" evidence="2">
    <location>
        <begin position="264"/>
        <end position="386"/>
    </location>
</feature>
<gene>
    <name evidence="3" type="ORF">X798_02415</name>
</gene>
<dbReference type="Proteomes" id="UP000242913">
    <property type="component" value="Unassembled WGS sequence"/>
</dbReference>
<feature type="compositionally biased region" description="Basic and acidic residues" evidence="2">
    <location>
        <begin position="266"/>
        <end position="281"/>
    </location>
</feature>
<dbReference type="Pfam" id="PF09420">
    <property type="entry name" value="Nop16"/>
    <property type="match status" value="1"/>
</dbReference>
<sequence>MRSQKQVRRTVKVRSLKNAAAGKWKTYRRRLEDRKAWQNNAILTGHQHSSTLTPPPPTHRRIKEPKQRSPEELAERQHLREQRRLEKKLAKQRASTSTLPETKKEKRLKEISSNDSTKKAVSAERKIAAKTIKAKNSMMIKETTKAKRLMNEQVQRTVNVAEQDISPKKLNELKVMEVSKLQNESESNHQCLKEERSVSAEEQKICQSSSPIKIEQKEIQQDFLVGLDLVDSAEVDTAHEFLKEKAEKKEREIVQLGQITNEDEQSEIHVSRGKAEGINKEQKKKKRNRRSDADNLLSEHDFVEGDTREMDNEETSADFTEIVGRRQKKKGGRRDEQQPKSVECTNKAQNENDKVTQSISVMKSKDQDVVPASGLDVDKKSRRDLSEIQKNNVAGCVISKQQKQQSSKNDNAISMRNSILSSHCAKRKNEIQFNEDLSKISEDGQEFDKNVIILANENLKRSESRTKEISGVQRQQIGQKDEDSIERKNFIGEDESMPRKFIAEEATEHIEEFLTKEVNESVHTEESLSKGDESVARDNDDQDKASESLSGFANLINAKCATENGCAEILHAGESGLKKYVIEPMRFGVNEENLPDLSGKSAVEKISKGPDERKRIALEPDLEGKIVEKAYTGADMEGEKSGQEKIEEYLLPSPLQQSVIAASLINPKNLSYGMNDQIRKQEGNITEKKENKGLNEAVVDLTKNQDCTLENTGFKIDKIMDVTFSDGKISGNSEMLSKIEVSMKASIPEELEMKVAKLIEHTEPLDTTNRSLIGNVVGDMSVTSFAKEAKYEASVEKMKPDVLVLQRDKVNHVASARERIYKLLPRDIKFCVYMIEKHGEDYETMAKDQGNIFRDSAKGIARRIRIFKESPQYEAYLKQKIEKNGSVA</sequence>
<feature type="region of interest" description="Disordered" evidence="2">
    <location>
        <begin position="38"/>
        <end position="122"/>
    </location>
</feature>
<feature type="compositionally biased region" description="Basic and acidic residues" evidence="2">
    <location>
        <begin position="376"/>
        <end position="386"/>
    </location>
</feature>
<feature type="compositionally biased region" description="Basic and acidic residues" evidence="2">
    <location>
        <begin position="101"/>
        <end position="122"/>
    </location>
</feature>
<feature type="compositionally biased region" description="Basic and acidic residues" evidence="2">
    <location>
        <begin position="64"/>
        <end position="89"/>
    </location>
</feature>
<evidence type="ECO:0008006" key="5">
    <source>
        <dbReference type="Google" id="ProtNLM"/>
    </source>
</evidence>
<evidence type="ECO:0000313" key="4">
    <source>
        <dbReference type="Proteomes" id="UP000242913"/>
    </source>
</evidence>
<feature type="compositionally biased region" description="Polar residues" evidence="2">
    <location>
        <begin position="38"/>
        <end position="50"/>
    </location>
</feature>
<protein>
    <recommendedName>
        <fullName evidence="5">Nucleolar protein 16</fullName>
    </recommendedName>
</protein>
<dbReference type="OrthoDB" id="285729at2759"/>
<dbReference type="AlphaFoldDB" id="A0A238C0K6"/>
<accession>A0A238C0K6</accession>
<organism evidence="3 4">
    <name type="scientific">Onchocerca flexuosa</name>
    <dbReference type="NCBI Taxonomy" id="387005"/>
    <lineage>
        <taxon>Eukaryota</taxon>
        <taxon>Metazoa</taxon>
        <taxon>Ecdysozoa</taxon>
        <taxon>Nematoda</taxon>
        <taxon>Chromadorea</taxon>
        <taxon>Rhabditida</taxon>
        <taxon>Spirurina</taxon>
        <taxon>Spiruromorpha</taxon>
        <taxon>Filarioidea</taxon>
        <taxon>Onchocercidae</taxon>
        <taxon>Onchocerca</taxon>
    </lineage>
</organism>
<evidence type="ECO:0000313" key="3">
    <source>
        <dbReference type="EMBL" id="OZC10666.1"/>
    </source>
</evidence>
<proteinExistence type="predicted"/>
<reference evidence="3 4" key="1">
    <citation type="submission" date="2015-12" db="EMBL/GenBank/DDBJ databases">
        <title>Draft genome of the nematode, Onchocerca flexuosa.</title>
        <authorList>
            <person name="Mitreva M."/>
        </authorList>
    </citation>
    <scope>NUCLEOTIDE SEQUENCE [LARGE SCALE GENOMIC DNA]</scope>
    <source>
        <strain evidence="3">Red Deer</strain>
    </source>
</reference>
<keyword evidence="4" id="KW-1185">Reference proteome</keyword>
<keyword evidence="1" id="KW-0175">Coiled coil</keyword>
<name>A0A238C0K6_9BILA</name>